<evidence type="ECO:0000313" key="3">
    <source>
        <dbReference type="EMBL" id="VDM32725.1"/>
    </source>
</evidence>
<keyword evidence="4" id="KW-1185">Reference proteome</keyword>
<dbReference type="Gene3D" id="2.60.40.1110">
    <property type="match status" value="1"/>
</dbReference>
<evidence type="ECO:0000313" key="4">
    <source>
        <dbReference type="Proteomes" id="UP000274429"/>
    </source>
</evidence>
<dbReference type="InterPro" id="IPR035892">
    <property type="entry name" value="C2_domain_sf"/>
</dbReference>
<evidence type="ECO:0000259" key="2">
    <source>
        <dbReference type="PROSITE" id="PS51182"/>
    </source>
</evidence>
<proteinExistence type="predicted"/>
<dbReference type="GO" id="GO:0005925">
    <property type="term" value="C:focal adhesion"/>
    <property type="evidence" value="ECO:0007669"/>
    <property type="project" value="TreeGrafter"/>
</dbReference>
<dbReference type="AlphaFoldDB" id="A0A0R3X4A0"/>
<evidence type="ECO:0000256" key="1">
    <source>
        <dbReference type="SAM" id="MobiDB-lite"/>
    </source>
</evidence>
<accession>A0A0R3X4A0</accession>
<feature type="region of interest" description="Disordered" evidence="1">
    <location>
        <begin position="535"/>
        <end position="569"/>
    </location>
</feature>
<name>A0A0R3X4A0_HYDTA</name>
<dbReference type="InterPro" id="IPR051484">
    <property type="entry name" value="Tensin_PTEN_phosphatase"/>
</dbReference>
<dbReference type="SUPFAM" id="SSF49562">
    <property type="entry name" value="C2 domain (Calcium/lipid-binding domain, CaLB)"/>
    <property type="match status" value="1"/>
</dbReference>
<sequence>MVEFYSPSDTAYVQVSPEGDIKINHLACLAHIQKVIGELIKGAQILVFNCQEPDPNVTEMFDQTVDCCFDLTSVPDLQSFIRFCDMCYDWLASGESNIVLFHAEGPTATKRLLLLLFAYACFCDSVERQNIRTSRRLKAYLSAYPNGKTNVPVVYLRYSTYMKIFTPFRRQSISKATMSVYCIVVHNFPLFTSHSASIFFKFYSYSPLRHVYTTDVHNFSGRLSERMELLLAEEPISLRGNVVILCYRLKPEKLERRRVFKLTFHSCEGYKEMLTFTYDAFDEVSEAVPATFKMDLYLTPVTENKSKVVTGNNFFLEDTKKIRHRNNQHPPLVDSIDPLNIIQSRDIPLEALRLSDSLEDITHMPNRSSLLADTLVVEEASRELVRNRSQTFNDFFMNAYSRQEDKQWNFPANFKRSAPRRPPSPNLRGLKASKALEEDWPSIYEMSNRGSSDSGSGLHLDVSDASERCVKGITKIGFKKVKKKIKGMLDLKNHKSPKLSKSNKNEQLMPPPITSVVPRARTERTVSKSVVFLNATPKKTPPPRPPPPKLPEKMETDEPGREWQCKTPAGVRSVPTRYFGPLEKYQRLTEKDFAGGE</sequence>
<dbReference type="PANTHER" id="PTHR45734:SF7">
    <property type="entry name" value="EGFR ADAPTER PROTEIN-RELATED"/>
    <property type="match status" value="1"/>
</dbReference>
<dbReference type="PANTHER" id="PTHR45734">
    <property type="entry name" value="TENSIN"/>
    <property type="match status" value="1"/>
</dbReference>
<reference evidence="5" key="1">
    <citation type="submission" date="2017-02" db="UniProtKB">
        <authorList>
            <consortium name="WormBaseParasite"/>
        </authorList>
    </citation>
    <scope>IDENTIFICATION</scope>
</reference>
<dbReference type="OrthoDB" id="6273691at2759"/>
<feature type="domain" description="C2 tensin-type" evidence="2">
    <location>
        <begin position="175"/>
        <end position="301"/>
    </location>
</feature>
<dbReference type="EMBL" id="UYWX01020465">
    <property type="protein sequence ID" value="VDM32725.1"/>
    <property type="molecule type" value="Genomic_DNA"/>
</dbReference>
<organism evidence="5">
    <name type="scientific">Hydatigena taeniaeformis</name>
    <name type="common">Feline tapeworm</name>
    <name type="synonym">Taenia taeniaeformis</name>
    <dbReference type="NCBI Taxonomy" id="6205"/>
    <lineage>
        <taxon>Eukaryota</taxon>
        <taxon>Metazoa</taxon>
        <taxon>Spiralia</taxon>
        <taxon>Lophotrochozoa</taxon>
        <taxon>Platyhelminthes</taxon>
        <taxon>Cestoda</taxon>
        <taxon>Eucestoda</taxon>
        <taxon>Cyclophyllidea</taxon>
        <taxon>Taeniidae</taxon>
        <taxon>Hydatigera</taxon>
    </lineage>
</organism>
<dbReference type="SMART" id="SM01326">
    <property type="entry name" value="PTEN_C2"/>
    <property type="match status" value="1"/>
</dbReference>
<feature type="region of interest" description="Disordered" evidence="1">
    <location>
        <begin position="494"/>
        <end position="513"/>
    </location>
</feature>
<evidence type="ECO:0000313" key="5">
    <source>
        <dbReference type="WBParaSite" id="TTAC_0000822601-mRNA-1"/>
    </source>
</evidence>
<feature type="compositionally biased region" description="Pro residues" evidence="1">
    <location>
        <begin position="539"/>
        <end position="549"/>
    </location>
</feature>
<dbReference type="Proteomes" id="UP000274429">
    <property type="component" value="Unassembled WGS sequence"/>
</dbReference>
<dbReference type="WBParaSite" id="TTAC_0000822601-mRNA-1">
    <property type="protein sequence ID" value="TTAC_0000822601-mRNA-1"/>
    <property type="gene ID" value="TTAC_0000822601"/>
</dbReference>
<dbReference type="STRING" id="6205.A0A0R3X4A0"/>
<protein>
    <submittedName>
        <fullName evidence="5">C2 tensin-type domain-containing protein</fullName>
    </submittedName>
</protein>
<feature type="compositionally biased region" description="Basic and acidic residues" evidence="1">
    <location>
        <begin position="550"/>
        <end position="564"/>
    </location>
</feature>
<dbReference type="PROSITE" id="PS51182">
    <property type="entry name" value="C2_TENSIN"/>
    <property type="match status" value="1"/>
</dbReference>
<gene>
    <name evidence="3" type="ORF">TTAC_LOCUS8211</name>
</gene>
<dbReference type="Gene3D" id="3.90.190.10">
    <property type="entry name" value="Protein tyrosine phosphatase superfamily"/>
    <property type="match status" value="1"/>
</dbReference>
<dbReference type="InterPro" id="IPR029021">
    <property type="entry name" value="Prot-tyrosine_phosphatase-like"/>
</dbReference>
<reference evidence="3 4" key="2">
    <citation type="submission" date="2018-11" db="EMBL/GenBank/DDBJ databases">
        <authorList>
            <consortium name="Pathogen Informatics"/>
        </authorList>
    </citation>
    <scope>NUCLEOTIDE SEQUENCE [LARGE SCALE GENOMIC DNA]</scope>
</reference>
<dbReference type="InterPro" id="IPR014020">
    <property type="entry name" value="Tensin_C2-dom"/>
</dbReference>